<protein>
    <submittedName>
        <fullName evidence="1">Uncharacterized protein</fullName>
    </submittedName>
</protein>
<proteinExistence type="predicted"/>
<sequence>MDCSVRLEPSGSSGSPVRPLVQAVRNRKYRDAPGTISQEKMVSARFRRHSRMAAKSFRNNMLSSQGCEVGFHLEVLSFQLAAYIGHLQKEIHPTVQKGCGITSQQKGDFAALCKMLPSAWSDWLAMAATSSFQLRIVHRLKHWIVDFLRFKMTNSHPLDADVFFAGIPTSTQSMELDGEEVTDDNQFVDEGDEPSSKDLSSHYLCLILIWVMKTTIGDTTYDELTLLAIAGLIVEQKSPCLTVVAPSTSIHTFNVEQIIINVQRQTTLMIGKGIKEKIIKTSNECLSREKIDEIFNVITKIGVDPSPLKSQIEKYMESVDHLDVV</sequence>
<accession>A5C5L1</accession>
<dbReference type="EMBL" id="AM483163">
    <property type="protein sequence ID" value="CAN83965.1"/>
    <property type="molecule type" value="Genomic_DNA"/>
</dbReference>
<reference evidence="1" key="1">
    <citation type="journal article" date="2007" name="PLoS ONE">
        <title>The first genome sequence of an elite grapevine cultivar (Pinot noir Vitis vinifera L.): coping with a highly heterozygous genome.</title>
        <authorList>
            <person name="Velasco R."/>
            <person name="Zharkikh A."/>
            <person name="Troggio M."/>
            <person name="Cartwright D.A."/>
            <person name="Cestaro A."/>
            <person name="Pruss D."/>
            <person name="Pindo M."/>
            <person name="FitzGerald L.M."/>
            <person name="Vezzulli S."/>
            <person name="Reid J."/>
            <person name="Malacarne G."/>
            <person name="Iliev D."/>
            <person name="Coppola G."/>
            <person name="Wardell B."/>
            <person name="Micheletti D."/>
            <person name="Macalma T."/>
            <person name="Facci M."/>
            <person name="Mitchell J.T."/>
            <person name="Perazzolli M."/>
            <person name="Eldredge G."/>
            <person name="Gatto P."/>
            <person name="Oyzerski R."/>
            <person name="Moretto M."/>
            <person name="Gutin N."/>
            <person name="Stefanini M."/>
            <person name="Chen Y."/>
            <person name="Segala C."/>
            <person name="Davenport C."/>
            <person name="Dematte L."/>
            <person name="Mraz A."/>
            <person name="Battilana J."/>
            <person name="Stormo K."/>
            <person name="Costa F."/>
            <person name="Tao Q."/>
            <person name="Si-Ammour A."/>
            <person name="Harkins T."/>
            <person name="Lackey A."/>
            <person name="Perbost C."/>
            <person name="Taillon B."/>
            <person name="Stella A."/>
            <person name="Solovyev V."/>
            <person name="Fawcett J.A."/>
            <person name="Sterck L."/>
            <person name="Vandepoele K."/>
            <person name="Grando S.M."/>
            <person name="Toppo S."/>
            <person name="Moser C."/>
            <person name="Lanchbury J."/>
            <person name="Bogden R."/>
            <person name="Skolnick M."/>
            <person name="Sgaramella V."/>
            <person name="Bhatnagar S.K."/>
            <person name="Fontana P."/>
            <person name="Gutin A."/>
            <person name="Van de Peer Y."/>
            <person name="Salamini F."/>
            <person name="Viola R."/>
        </authorList>
    </citation>
    <scope>NUCLEOTIDE SEQUENCE</scope>
</reference>
<name>A5C5L1_VITVI</name>
<gene>
    <name evidence="1" type="ORF">VITISV_016197</name>
</gene>
<evidence type="ECO:0000313" key="1">
    <source>
        <dbReference type="EMBL" id="CAN83965.1"/>
    </source>
</evidence>
<organism evidence="1">
    <name type="scientific">Vitis vinifera</name>
    <name type="common">Grape</name>
    <dbReference type="NCBI Taxonomy" id="29760"/>
    <lineage>
        <taxon>Eukaryota</taxon>
        <taxon>Viridiplantae</taxon>
        <taxon>Streptophyta</taxon>
        <taxon>Embryophyta</taxon>
        <taxon>Tracheophyta</taxon>
        <taxon>Spermatophyta</taxon>
        <taxon>Magnoliopsida</taxon>
        <taxon>eudicotyledons</taxon>
        <taxon>Gunneridae</taxon>
        <taxon>Pentapetalae</taxon>
        <taxon>rosids</taxon>
        <taxon>Vitales</taxon>
        <taxon>Vitaceae</taxon>
        <taxon>Viteae</taxon>
        <taxon>Vitis</taxon>
    </lineage>
</organism>
<dbReference type="AlphaFoldDB" id="A5C5L1"/>